<protein>
    <submittedName>
        <fullName evidence="2">Uncharacterized protein</fullName>
    </submittedName>
</protein>
<feature type="region of interest" description="Disordered" evidence="1">
    <location>
        <begin position="66"/>
        <end position="91"/>
    </location>
</feature>
<feature type="compositionally biased region" description="Basic and acidic residues" evidence="1">
    <location>
        <begin position="14"/>
        <end position="44"/>
    </location>
</feature>
<reference evidence="2 3" key="1">
    <citation type="submission" date="2020-08" db="EMBL/GenBank/DDBJ databases">
        <authorList>
            <person name="Newling K."/>
            <person name="Davey J."/>
            <person name="Forrester S."/>
        </authorList>
    </citation>
    <scope>NUCLEOTIDE SEQUENCE [LARGE SCALE GENOMIC DNA]</scope>
    <source>
        <strain evidence="3">Crithidia deanei Carvalho (ATCC PRA-265)</strain>
    </source>
</reference>
<dbReference type="InterPro" id="IPR018247">
    <property type="entry name" value="EF_Hand_1_Ca_BS"/>
</dbReference>
<evidence type="ECO:0000313" key="2">
    <source>
        <dbReference type="EMBL" id="CAD2213125.1"/>
    </source>
</evidence>
<feature type="region of interest" description="Disordered" evidence="1">
    <location>
        <begin position="131"/>
        <end position="152"/>
    </location>
</feature>
<dbReference type="EMBL" id="LR877145">
    <property type="protein sequence ID" value="CAD2213125.1"/>
    <property type="molecule type" value="Genomic_DNA"/>
</dbReference>
<organism evidence="2 3">
    <name type="scientific">Angomonas deanei</name>
    <dbReference type="NCBI Taxonomy" id="59799"/>
    <lineage>
        <taxon>Eukaryota</taxon>
        <taxon>Discoba</taxon>
        <taxon>Euglenozoa</taxon>
        <taxon>Kinetoplastea</taxon>
        <taxon>Metakinetoplastina</taxon>
        <taxon>Trypanosomatida</taxon>
        <taxon>Trypanosomatidae</taxon>
        <taxon>Strigomonadinae</taxon>
        <taxon>Angomonas</taxon>
    </lineage>
</organism>
<dbReference type="Proteomes" id="UP000515908">
    <property type="component" value="Chromosome 01"/>
</dbReference>
<dbReference type="PANTHER" id="PTHR38828">
    <property type="match status" value="1"/>
</dbReference>
<name>S9WNR2_9TRYP</name>
<dbReference type="PANTHER" id="PTHR38828:SF1">
    <property type="match status" value="1"/>
</dbReference>
<feature type="region of interest" description="Disordered" evidence="1">
    <location>
        <begin position="165"/>
        <end position="195"/>
    </location>
</feature>
<dbReference type="VEuPathDB" id="TriTrypDB:ADEAN_000056100"/>
<sequence>MSEELYDANNSKKMTPEELQKSVDRLSQRPEKVNTVKPMPESKKITQEELDKRIKHLYDESLERKAREKEEIQRQMDAAVKKDSTMTTTVVSKEDEEALIKRLYDESLERKEKNFDELYAQETKHYERNTKKLTAKQEKEAGNRLYQEGMQREREKHIALYEKYVSSRRSPPPKRTKEELAATADKMTRGEGVTE</sequence>
<keyword evidence="3" id="KW-1185">Reference proteome</keyword>
<feature type="compositionally biased region" description="Basic and acidic residues" evidence="1">
    <location>
        <begin position="66"/>
        <end position="84"/>
    </location>
</feature>
<gene>
    <name evidence="2" type="ORF">ADEAN_000056100</name>
</gene>
<evidence type="ECO:0000256" key="1">
    <source>
        <dbReference type="SAM" id="MobiDB-lite"/>
    </source>
</evidence>
<dbReference type="PROSITE" id="PS00018">
    <property type="entry name" value="EF_HAND_1"/>
    <property type="match status" value="1"/>
</dbReference>
<evidence type="ECO:0000313" key="3">
    <source>
        <dbReference type="Proteomes" id="UP000515908"/>
    </source>
</evidence>
<proteinExistence type="predicted"/>
<dbReference type="OrthoDB" id="271880at2759"/>
<dbReference type="InterPro" id="IPR039963">
    <property type="entry name" value="Unchar_22kDa"/>
</dbReference>
<dbReference type="AlphaFoldDB" id="S9WNR2"/>
<feature type="compositionally biased region" description="Basic and acidic residues" evidence="1">
    <location>
        <begin position="131"/>
        <end position="142"/>
    </location>
</feature>
<feature type="region of interest" description="Disordered" evidence="1">
    <location>
        <begin position="1"/>
        <end position="44"/>
    </location>
</feature>
<accession>S9WNR2</accession>